<organism evidence="1 2">
    <name type="scientific">Candidatus Entotheonella gemina</name>
    <dbReference type="NCBI Taxonomy" id="1429439"/>
    <lineage>
        <taxon>Bacteria</taxon>
        <taxon>Pseudomonadati</taxon>
        <taxon>Nitrospinota/Tectimicrobiota group</taxon>
        <taxon>Candidatus Tectimicrobiota</taxon>
        <taxon>Candidatus Entotheonellia</taxon>
        <taxon>Candidatus Entotheonellales</taxon>
        <taxon>Candidatus Entotheonellaceae</taxon>
        <taxon>Candidatus Entotheonella</taxon>
    </lineage>
</organism>
<comment type="caution">
    <text evidence="1">The sequence shown here is derived from an EMBL/GenBank/DDBJ whole genome shotgun (WGS) entry which is preliminary data.</text>
</comment>
<evidence type="ECO:0000313" key="1">
    <source>
        <dbReference type="EMBL" id="ETW92377.1"/>
    </source>
</evidence>
<keyword evidence="2" id="KW-1185">Reference proteome</keyword>
<dbReference type="SUPFAM" id="SSF54826">
    <property type="entry name" value="Enolase N-terminal domain-like"/>
    <property type="match status" value="1"/>
</dbReference>
<sequence length="58" mass="6159">MKITEVKAIPLFVPLETSVGAPISLPYADQLASVVLGGYRATIVRIYTDEGIVGIGRV</sequence>
<reference evidence="1 2" key="1">
    <citation type="journal article" date="2014" name="Nature">
        <title>An environmental bacterial taxon with a large and distinct metabolic repertoire.</title>
        <authorList>
            <person name="Wilson M.C."/>
            <person name="Mori T."/>
            <person name="Ruckert C."/>
            <person name="Uria A.R."/>
            <person name="Helf M.J."/>
            <person name="Takada K."/>
            <person name="Gernert C."/>
            <person name="Steffens U.A."/>
            <person name="Heycke N."/>
            <person name="Schmitt S."/>
            <person name="Rinke C."/>
            <person name="Helfrich E.J."/>
            <person name="Brachmann A.O."/>
            <person name="Gurgui C."/>
            <person name="Wakimoto T."/>
            <person name="Kracht M."/>
            <person name="Crusemann M."/>
            <person name="Hentschel U."/>
            <person name="Abe I."/>
            <person name="Matsunaga S."/>
            <person name="Kalinowski J."/>
            <person name="Takeyama H."/>
            <person name="Piel J."/>
        </authorList>
    </citation>
    <scope>NUCLEOTIDE SEQUENCE [LARGE SCALE GENOMIC DNA]</scope>
    <source>
        <strain evidence="2">TSY2</strain>
    </source>
</reference>
<dbReference type="HOGENOM" id="CLU_2970833_0_0_7"/>
<gene>
    <name evidence="1" type="ORF">ETSY2_53575</name>
</gene>
<dbReference type="EMBL" id="AZHX01002934">
    <property type="protein sequence ID" value="ETW92377.1"/>
    <property type="molecule type" value="Genomic_DNA"/>
</dbReference>
<protein>
    <recommendedName>
        <fullName evidence="3">Mandelate racemase/muconate lactonizing enzyme N-terminal domain-containing protein</fullName>
    </recommendedName>
</protein>
<dbReference type="Gene3D" id="3.30.390.10">
    <property type="entry name" value="Enolase-like, N-terminal domain"/>
    <property type="match status" value="1"/>
</dbReference>
<accession>W4L2Y1</accession>
<proteinExistence type="predicted"/>
<dbReference type="AlphaFoldDB" id="W4L2Y1"/>
<dbReference type="InterPro" id="IPR029017">
    <property type="entry name" value="Enolase-like_N"/>
</dbReference>
<evidence type="ECO:0008006" key="3">
    <source>
        <dbReference type="Google" id="ProtNLM"/>
    </source>
</evidence>
<evidence type="ECO:0000313" key="2">
    <source>
        <dbReference type="Proteomes" id="UP000019140"/>
    </source>
</evidence>
<dbReference type="Proteomes" id="UP000019140">
    <property type="component" value="Unassembled WGS sequence"/>
</dbReference>
<name>W4L2Y1_9BACT</name>